<protein>
    <submittedName>
        <fullName evidence="1">Uncharacterized protein</fullName>
    </submittedName>
</protein>
<keyword evidence="3" id="KW-1185">Reference proteome</keyword>
<dbReference type="EMBL" id="LLXI01002819">
    <property type="protein sequence ID" value="PKY58044.1"/>
    <property type="molecule type" value="Genomic_DNA"/>
</dbReference>
<comment type="caution">
    <text evidence="1">The sequence shown here is derived from an EMBL/GenBank/DDBJ whole genome shotgun (WGS) entry which is preliminary data.</text>
</comment>
<dbReference type="VEuPathDB" id="FungiDB:RhiirA1_478506"/>
<dbReference type="VEuPathDB" id="FungiDB:FUN_007898"/>
<evidence type="ECO:0000313" key="2">
    <source>
        <dbReference type="EMBL" id="PKY58044.1"/>
    </source>
</evidence>
<dbReference type="Proteomes" id="UP000234323">
    <property type="component" value="Unassembled WGS sequence"/>
</dbReference>
<gene>
    <name evidence="1" type="ORF">RhiirA4_469931</name>
    <name evidence="2" type="ORF">RhiirA4_479609</name>
</gene>
<dbReference type="VEuPathDB" id="FungiDB:RhiirFUN_015932"/>
<proteinExistence type="predicted"/>
<name>A0A2I1H0E7_9GLOM</name>
<reference evidence="1 3" key="1">
    <citation type="submission" date="2015-10" db="EMBL/GenBank/DDBJ databases">
        <title>Genome analyses suggest a sexual origin of heterokaryosis in a supposedly ancient asexual fungus.</title>
        <authorList>
            <person name="Ropars J."/>
            <person name="Sedzielewska K."/>
            <person name="Noel J."/>
            <person name="Charron P."/>
            <person name="Farinelli L."/>
            <person name="Marton T."/>
            <person name="Kruger M."/>
            <person name="Pelin A."/>
            <person name="Brachmann A."/>
            <person name="Corradi N."/>
        </authorList>
    </citation>
    <scope>NUCLEOTIDE SEQUENCE [LARGE SCALE GENOMIC DNA]</scope>
    <source>
        <strain evidence="1 3">A4</strain>
    </source>
</reference>
<accession>A0A2I1H0E7</accession>
<evidence type="ECO:0000313" key="1">
    <source>
        <dbReference type="EMBL" id="PKY52348.1"/>
    </source>
</evidence>
<sequence>MDEIKELLSAKNIGFDPNSNKPTLVSLLEEQLIAEMTTGITVIENYKIINNYYTYYIFSVKMLKCPYPKIGLAYNSIDEYFPLQPGWALKENQKFGKKGGARMAKKIISLLQAFFHAGNANKSDRYSAHDMLNELNDMANKGELEFEIIPRLETIQNWIARYSSACKREMADIVLQREEQRR</sequence>
<evidence type="ECO:0000313" key="3">
    <source>
        <dbReference type="Proteomes" id="UP000234323"/>
    </source>
</evidence>
<dbReference type="EMBL" id="LLXI01001188">
    <property type="protein sequence ID" value="PKY52348.1"/>
    <property type="molecule type" value="Genomic_DNA"/>
</dbReference>
<dbReference type="AlphaFoldDB" id="A0A2I1H0E7"/>
<organism evidence="1 3">
    <name type="scientific">Rhizophagus irregularis</name>
    <dbReference type="NCBI Taxonomy" id="588596"/>
    <lineage>
        <taxon>Eukaryota</taxon>
        <taxon>Fungi</taxon>
        <taxon>Fungi incertae sedis</taxon>
        <taxon>Mucoromycota</taxon>
        <taxon>Glomeromycotina</taxon>
        <taxon>Glomeromycetes</taxon>
        <taxon>Glomerales</taxon>
        <taxon>Glomeraceae</taxon>
        <taxon>Rhizophagus</taxon>
    </lineage>
</organism>